<reference evidence="2" key="1">
    <citation type="journal article" date="2019" name="Int. J. Syst. Evol. Microbiol.">
        <title>The Global Catalogue of Microorganisms (GCM) 10K type strain sequencing project: providing services to taxonomists for standard genome sequencing and annotation.</title>
        <authorList>
            <consortium name="The Broad Institute Genomics Platform"/>
            <consortium name="The Broad Institute Genome Sequencing Center for Infectious Disease"/>
            <person name="Wu L."/>
            <person name="Ma J."/>
        </authorList>
    </citation>
    <scope>NUCLEOTIDE SEQUENCE [LARGE SCALE GENOMIC DNA]</scope>
    <source>
        <strain evidence="2">CCUG 66188</strain>
    </source>
</reference>
<evidence type="ECO:0000313" key="2">
    <source>
        <dbReference type="Proteomes" id="UP001596023"/>
    </source>
</evidence>
<name>A0ABV9L4B3_9BACT</name>
<dbReference type="RefSeq" id="WP_380001915.1">
    <property type="nucleotide sequence ID" value="NZ_JBHSGN010000170.1"/>
</dbReference>
<sequence>MEEKPRIIFMFEKKQNNNKLPFNLRKRLSTRIGMDDIHEITYLIQNNNKEKQKLYNFAFDEDDTIATNALWIMTHFSLYENEWLYQKQNEMIDRVLVVTHPSQQRLLLHLLYRQPLANPPRVDFLDYCLDEMLSRKAAPGTTTLCMKLAYEMCRTIPELLKEYCAALDIMEPSLLPPSLKTARRNIIKAIQKGKSLQNC</sequence>
<dbReference type="EMBL" id="JBHSGN010000170">
    <property type="protein sequence ID" value="MFC4677077.1"/>
    <property type="molecule type" value="Genomic_DNA"/>
</dbReference>
<dbReference type="Proteomes" id="UP001596023">
    <property type="component" value="Unassembled WGS sequence"/>
</dbReference>
<evidence type="ECO:0000313" key="1">
    <source>
        <dbReference type="EMBL" id="MFC4677077.1"/>
    </source>
</evidence>
<proteinExistence type="predicted"/>
<gene>
    <name evidence="1" type="ORF">ACFO6W_25680</name>
</gene>
<keyword evidence="2" id="KW-1185">Reference proteome</keyword>
<accession>A0ABV9L4B3</accession>
<organism evidence="1 2">
    <name type="scientific">Dysgonomonas termitidis</name>
    <dbReference type="NCBI Taxonomy" id="1516126"/>
    <lineage>
        <taxon>Bacteria</taxon>
        <taxon>Pseudomonadati</taxon>
        <taxon>Bacteroidota</taxon>
        <taxon>Bacteroidia</taxon>
        <taxon>Bacteroidales</taxon>
        <taxon>Dysgonomonadaceae</taxon>
        <taxon>Dysgonomonas</taxon>
    </lineage>
</organism>
<protein>
    <submittedName>
        <fullName evidence="1">Uncharacterized protein</fullName>
    </submittedName>
</protein>
<comment type="caution">
    <text evidence="1">The sequence shown here is derived from an EMBL/GenBank/DDBJ whole genome shotgun (WGS) entry which is preliminary data.</text>
</comment>